<dbReference type="Proteomes" id="UP001060123">
    <property type="component" value="Plasmid pWSM1592_1"/>
</dbReference>
<protein>
    <recommendedName>
        <fullName evidence="4">Secreted protein</fullName>
    </recommendedName>
</protein>
<evidence type="ECO:0000313" key="3">
    <source>
        <dbReference type="Proteomes" id="UP001060123"/>
    </source>
</evidence>
<proteinExistence type="predicted"/>
<feature type="region of interest" description="Disordered" evidence="1">
    <location>
        <begin position="76"/>
        <end position="107"/>
    </location>
</feature>
<evidence type="ECO:0000256" key="1">
    <source>
        <dbReference type="SAM" id="MobiDB-lite"/>
    </source>
</evidence>
<keyword evidence="2" id="KW-0614">Plasmid</keyword>
<organism evidence="2 3">
    <name type="scientific">Rhizobium sullae</name>
    <name type="common">Rhizobium hedysari</name>
    <dbReference type="NCBI Taxonomy" id="50338"/>
    <lineage>
        <taxon>Bacteria</taxon>
        <taxon>Pseudomonadati</taxon>
        <taxon>Pseudomonadota</taxon>
        <taxon>Alphaproteobacteria</taxon>
        <taxon>Hyphomicrobiales</taxon>
        <taxon>Rhizobiaceae</taxon>
        <taxon>Rhizobium/Agrobacterium group</taxon>
        <taxon>Rhizobium</taxon>
    </lineage>
</organism>
<sequence>MAREQRHLIVFPLLQGALIASANPSAGKKWQTPQTIQKKLAAQSKLVIAPPPDLRIRRRSKDFRLRALKKQAAITRVHPDHHHCQNSPKGPRPLPRLLDKAREPFRT</sequence>
<gene>
    <name evidence="2" type="ORF">N2599_27105</name>
</gene>
<feature type="compositionally biased region" description="Basic and acidic residues" evidence="1">
    <location>
        <begin position="97"/>
        <end position="107"/>
    </location>
</feature>
<dbReference type="RefSeq" id="WP_156915256.1">
    <property type="nucleotide sequence ID" value="NZ_CP104144.1"/>
</dbReference>
<geneLocation type="plasmid" evidence="2 3">
    <name>pWSM1592_1</name>
</geneLocation>
<evidence type="ECO:0000313" key="2">
    <source>
        <dbReference type="EMBL" id="UWU18855.1"/>
    </source>
</evidence>
<keyword evidence="3" id="KW-1185">Reference proteome</keyword>
<evidence type="ECO:0008006" key="4">
    <source>
        <dbReference type="Google" id="ProtNLM"/>
    </source>
</evidence>
<accession>A0ABY5XW41</accession>
<dbReference type="EMBL" id="CP104144">
    <property type="protein sequence ID" value="UWU18855.1"/>
    <property type="molecule type" value="Genomic_DNA"/>
</dbReference>
<reference evidence="2" key="1">
    <citation type="submission" date="2022-09" db="EMBL/GenBank/DDBJ databases">
        <title>Australian commercial rhizobial inoculants.</title>
        <authorList>
            <person name="Kohlmeier M.G."/>
            <person name="O'Hara G.W."/>
            <person name="Colombi E."/>
            <person name="Ramsay J.P."/>
            <person name="Terpolilli J."/>
        </authorList>
    </citation>
    <scope>NUCLEOTIDE SEQUENCE</scope>
    <source>
        <strain evidence="2">WSM1592</strain>
        <plasmid evidence="2">pWSM1592_1</plasmid>
    </source>
</reference>
<name>A0ABY5XW41_RHISU</name>